<proteinExistence type="predicted"/>
<feature type="compositionally biased region" description="Basic residues" evidence="1">
    <location>
        <begin position="20"/>
        <end position="32"/>
    </location>
</feature>
<accession>A0A7J6BGS6</accession>
<feature type="region of interest" description="Disordered" evidence="1">
    <location>
        <begin position="227"/>
        <end position="297"/>
    </location>
</feature>
<dbReference type="AlphaFoldDB" id="A0A7J6BGS6"/>
<name>A0A7J6BGS6_AMEME</name>
<dbReference type="Proteomes" id="UP000593565">
    <property type="component" value="Unassembled WGS sequence"/>
</dbReference>
<protein>
    <recommendedName>
        <fullName evidence="4">Potassium voltage-gated channel subfamily H member 7</fullName>
    </recommendedName>
</protein>
<dbReference type="EMBL" id="JAAGNN010000002">
    <property type="protein sequence ID" value="KAF4092978.1"/>
    <property type="molecule type" value="Genomic_DNA"/>
</dbReference>
<feature type="compositionally biased region" description="Polar residues" evidence="1">
    <location>
        <begin position="251"/>
        <end position="263"/>
    </location>
</feature>
<evidence type="ECO:0008006" key="4">
    <source>
        <dbReference type="Google" id="ProtNLM"/>
    </source>
</evidence>
<keyword evidence="3" id="KW-1185">Reference proteome</keyword>
<evidence type="ECO:0000313" key="3">
    <source>
        <dbReference type="Proteomes" id="UP000593565"/>
    </source>
</evidence>
<evidence type="ECO:0000256" key="1">
    <source>
        <dbReference type="SAM" id="MobiDB-lite"/>
    </source>
</evidence>
<evidence type="ECO:0000313" key="2">
    <source>
        <dbReference type="EMBL" id="KAF4092978.1"/>
    </source>
</evidence>
<gene>
    <name evidence="2" type="ORF">AMELA_G00028530</name>
</gene>
<organism evidence="2 3">
    <name type="scientific">Ameiurus melas</name>
    <name type="common">Black bullhead</name>
    <name type="synonym">Silurus melas</name>
    <dbReference type="NCBI Taxonomy" id="219545"/>
    <lineage>
        <taxon>Eukaryota</taxon>
        <taxon>Metazoa</taxon>
        <taxon>Chordata</taxon>
        <taxon>Craniata</taxon>
        <taxon>Vertebrata</taxon>
        <taxon>Euteleostomi</taxon>
        <taxon>Actinopterygii</taxon>
        <taxon>Neopterygii</taxon>
        <taxon>Teleostei</taxon>
        <taxon>Ostariophysi</taxon>
        <taxon>Siluriformes</taxon>
        <taxon>Ictaluridae</taxon>
        <taxon>Ameiurus</taxon>
    </lineage>
</organism>
<feature type="compositionally biased region" description="Polar residues" evidence="1">
    <location>
        <begin position="274"/>
        <end position="283"/>
    </location>
</feature>
<feature type="compositionally biased region" description="Basic and acidic residues" evidence="1">
    <location>
        <begin position="318"/>
        <end position="332"/>
    </location>
</feature>
<feature type="region of interest" description="Disordered" evidence="1">
    <location>
        <begin position="318"/>
        <end position="339"/>
    </location>
</feature>
<comment type="caution">
    <text evidence="2">The sequence shown here is derived from an EMBL/GenBank/DDBJ whole genome shotgun (WGS) entry which is preliminary data.</text>
</comment>
<sequence>MADRIIQPDPSEDSDCGYRRAQHRRNSLHRNRPGGTDREDSYPDQRCSSVGNHRGVLLHSHWDELCSSVSAASLSSEDEVKHSGPGQGEVYPPEVREYVPTVINLLPPNTEERGAHAFSGPLNVSGLYGCWSERRPSQYPESPRRLSTSARACYHHLQHGANAEERPSDLQSRLELLQSQLNRLETRMTADINVILQLLQRQMAQVPPAYSSVSPASAVLPTASPSDPYGSPIFHPTTPPTPAAHIREPTHTSSNNSPESHASLSDVAHLSVATDDTTSISPETETKPSVPANLNIPENLHPHLSLRFTSLPEHLESLSSREDRSQIQRHLSDPVLPGT</sequence>
<reference evidence="2 3" key="1">
    <citation type="submission" date="2020-02" db="EMBL/GenBank/DDBJ databases">
        <title>A chromosome-scale genome assembly of the black bullhead catfish (Ameiurus melas).</title>
        <authorList>
            <person name="Wen M."/>
            <person name="Zham M."/>
            <person name="Cabau C."/>
            <person name="Klopp C."/>
            <person name="Donnadieu C."/>
            <person name="Roques C."/>
            <person name="Bouchez O."/>
            <person name="Lampietro C."/>
            <person name="Jouanno E."/>
            <person name="Herpin A."/>
            <person name="Louis A."/>
            <person name="Berthelot C."/>
            <person name="Parey E."/>
            <person name="Roest-Crollius H."/>
            <person name="Braasch I."/>
            <person name="Postlethwait J."/>
            <person name="Robinson-Rechavi M."/>
            <person name="Echchiki A."/>
            <person name="Begum T."/>
            <person name="Montfort J."/>
            <person name="Schartl M."/>
            <person name="Bobe J."/>
            <person name="Guiguen Y."/>
        </authorList>
    </citation>
    <scope>NUCLEOTIDE SEQUENCE [LARGE SCALE GENOMIC DNA]</scope>
    <source>
        <strain evidence="2">M_S1</strain>
        <tissue evidence="2">Blood</tissue>
    </source>
</reference>
<feature type="region of interest" description="Disordered" evidence="1">
    <location>
        <begin position="1"/>
        <end position="47"/>
    </location>
</feature>